<evidence type="ECO:0000313" key="2">
    <source>
        <dbReference type="Ensembl" id="ENSSANP00000001841.1"/>
    </source>
</evidence>
<dbReference type="PANTHER" id="PTHR12243">
    <property type="entry name" value="MADF DOMAIN TRANSCRIPTION FACTOR"/>
    <property type="match status" value="1"/>
</dbReference>
<dbReference type="AlphaFoldDB" id="A0A671K904"/>
<reference evidence="2" key="1">
    <citation type="submission" date="2025-08" db="UniProtKB">
        <authorList>
            <consortium name="Ensembl"/>
        </authorList>
    </citation>
    <scope>IDENTIFICATION</scope>
</reference>
<reference evidence="2" key="2">
    <citation type="submission" date="2025-09" db="UniProtKB">
        <authorList>
            <consortium name="Ensembl"/>
        </authorList>
    </citation>
    <scope>IDENTIFICATION</scope>
</reference>
<keyword evidence="3" id="KW-1185">Reference proteome</keyword>
<dbReference type="InterPro" id="IPR006578">
    <property type="entry name" value="MADF-dom"/>
</dbReference>
<dbReference type="PANTHER" id="PTHR12243:SF37">
    <property type="entry name" value="BESS DOMAIN-CONTAINING PROTEIN"/>
    <property type="match status" value="1"/>
</dbReference>
<sequence>KQTHNVVSMINWAVQLDLIIRSRARSSCFCTNRCRGKESQKKIDVECLLSLVSEDILFDKSYSDYKNIDKKKVLWQVIAEKMVIMVRDRVKVKWKDLRDAYTRSWAGCQKESEQSANLCFWEKKQEERIEQCREDDISLFLQSKMSVIRRLPPSKQSCVKMCFHQILHEAEYGHPDILLSPFAQQSPVFYH</sequence>
<dbReference type="Ensembl" id="ENSSANT00000001989.1">
    <property type="protein sequence ID" value="ENSSANP00000001841.1"/>
    <property type="gene ID" value="ENSSANG00000001092.1"/>
</dbReference>
<dbReference type="InterPro" id="IPR039353">
    <property type="entry name" value="TF_Adf1"/>
</dbReference>
<dbReference type="Proteomes" id="UP000472260">
    <property type="component" value="Unassembled WGS sequence"/>
</dbReference>
<evidence type="ECO:0000259" key="1">
    <source>
        <dbReference type="PROSITE" id="PS51029"/>
    </source>
</evidence>
<name>A0A671K904_9TELE</name>
<protein>
    <recommendedName>
        <fullName evidence="1">MADF domain-containing protein</fullName>
    </recommendedName>
</protein>
<organism evidence="2 3">
    <name type="scientific">Sinocyclocheilus anshuiensis</name>
    <dbReference type="NCBI Taxonomy" id="1608454"/>
    <lineage>
        <taxon>Eukaryota</taxon>
        <taxon>Metazoa</taxon>
        <taxon>Chordata</taxon>
        <taxon>Craniata</taxon>
        <taxon>Vertebrata</taxon>
        <taxon>Euteleostomi</taxon>
        <taxon>Actinopterygii</taxon>
        <taxon>Neopterygii</taxon>
        <taxon>Teleostei</taxon>
        <taxon>Ostariophysi</taxon>
        <taxon>Cypriniformes</taxon>
        <taxon>Cyprinidae</taxon>
        <taxon>Cyprininae</taxon>
        <taxon>Sinocyclocheilus</taxon>
    </lineage>
</organism>
<feature type="domain" description="MADF" evidence="1">
    <location>
        <begin position="46"/>
        <end position="135"/>
    </location>
</feature>
<proteinExistence type="predicted"/>
<dbReference type="GO" id="GO:0005634">
    <property type="term" value="C:nucleus"/>
    <property type="evidence" value="ECO:0007669"/>
    <property type="project" value="TreeGrafter"/>
</dbReference>
<evidence type="ECO:0000313" key="3">
    <source>
        <dbReference type="Proteomes" id="UP000472260"/>
    </source>
</evidence>
<accession>A0A671K904</accession>
<dbReference type="GO" id="GO:0006357">
    <property type="term" value="P:regulation of transcription by RNA polymerase II"/>
    <property type="evidence" value="ECO:0007669"/>
    <property type="project" value="TreeGrafter"/>
</dbReference>
<dbReference type="PROSITE" id="PS51029">
    <property type="entry name" value="MADF"/>
    <property type="match status" value="1"/>
</dbReference>
<dbReference type="GO" id="GO:0005667">
    <property type="term" value="C:transcription regulator complex"/>
    <property type="evidence" value="ECO:0007669"/>
    <property type="project" value="TreeGrafter"/>
</dbReference>
<dbReference type="Pfam" id="PF10545">
    <property type="entry name" value="MADF_DNA_bdg"/>
    <property type="match status" value="1"/>
</dbReference>